<keyword evidence="2" id="KW-0560">Oxidoreductase</keyword>
<evidence type="ECO:0000256" key="2">
    <source>
        <dbReference type="ARBA" id="ARBA00023002"/>
    </source>
</evidence>
<comment type="caution">
    <text evidence="5">The sequence shown here is derived from an EMBL/GenBank/DDBJ whole genome shotgun (WGS) entry which is preliminary data.</text>
</comment>
<proteinExistence type="inferred from homology"/>
<sequence>MATEDGATLAACLARAKSVDEIPRAMKAYEKIRKPRAEKIKGAAEGRGKEDHLPDGEEQERRDEILRGSLGSSGEISEETVKRVDWIYGFDVLGFANEELDKIFKVNGKFDRSA</sequence>
<dbReference type="OrthoDB" id="3558111at2759"/>
<dbReference type="EMBL" id="JAAMPI010000201">
    <property type="protein sequence ID" value="KAF4634196.1"/>
    <property type="molecule type" value="Genomic_DNA"/>
</dbReference>
<dbReference type="InterPro" id="IPR036188">
    <property type="entry name" value="FAD/NAD-bd_sf"/>
</dbReference>
<evidence type="ECO:0000313" key="5">
    <source>
        <dbReference type="EMBL" id="KAF4634196.1"/>
    </source>
</evidence>
<evidence type="ECO:0000256" key="3">
    <source>
        <dbReference type="ARBA" id="ARBA00023033"/>
    </source>
</evidence>
<evidence type="ECO:0000256" key="4">
    <source>
        <dbReference type="SAM" id="MobiDB-lite"/>
    </source>
</evidence>
<name>A0A8H4W5H7_9HELO</name>
<accession>A0A8H4W5H7</accession>
<dbReference type="GO" id="GO:0004497">
    <property type="term" value="F:monooxygenase activity"/>
    <property type="evidence" value="ECO:0007669"/>
    <property type="project" value="UniProtKB-KW"/>
</dbReference>
<dbReference type="PANTHER" id="PTHR13789:SF309">
    <property type="entry name" value="PUTATIVE (AFU_ORTHOLOGUE AFUA_6G14510)-RELATED"/>
    <property type="match status" value="1"/>
</dbReference>
<dbReference type="Proteomes" id="UP000566819">
    <property type="component" value="Unassembled WGS sequence"/>
</dbReference>
<dbReference type="InterPro" id="IPR050493">
    <property type="entry name" value="FAD-dep_Monooxygenase_BioMet"/>
</dbReference>
<evidence type="ECO:0000313" key="6">
    <source>
        <dbReference type="Proteomes" id="UP000566819"/>
    </source>
</evidence>
<organism evidence="5 6">
    <name type="scientific">Cudoniella acicularis</name>
    <dbReference type="NCBI Taxonomy" id="354080"/>
    <lineage>
        <taxon>Eukaryota</taxon>
        <taxon>Fungi</taxon>
        <taxon>Dikarya</taxon>
        <taxon>Ascomycota</taxon>
        <taxon>Pezizomycotina</taxon>
        <taxon>Leotiomycetes</taxon>
        <taxon>Helotiales</taxon>
        <taxon>Tricladiaceae</taxon>
        <taxon>Cudoniella</taxon>
    </lineage>
</organism>
<keyword evidence="6" id="KW-1185">Reference proteome</keyword>
<feature type="compositionally biased region" description="Basic and acidic residues" evidence="4">
    <location>
        <begin position="39"/>
        <end position="66"/>
    </location>
</feature>
<evidence type="ECO:0000256" key="1">
    <source>
        <dbReference type="ARBA" id="ARBA00007992"/>
    </source>
</evidence>
<dbReference type="PANTHER" id="PTHR13789">
    <property type="entry name" value="MONOOXYGENASE"/>
    <property type="match status" value="1"/>
</dbReference>
<protein>
    <recommendedName>
        <fullName evidence="7">FAD-binding domain-containing protein</fullName>
    </recommendedName>
</protein>
<reference evidence="5 6" key="1">
    <citation type="submission" date="2020-03" db="EMBL/GenBank/DDBJ databases">
        <title>Draft Genome Sequence of Cudoniella acicularis.</title>
        <authorList>
            <person name="Buettner E."/>
            <person name="Kellner H."/>
        </authorList>
    </citation>
    <scope>NUCLEOTIDE SEQUENCE [LARGE SCALE GENOMIC DNA]</scope>
    <source>
        <strain evidence="5 6">DSM 108380</strain>
    </source>
</reference>
<dbReference type="AlphaFoldDB" id="A0A8H4W5H7"/>
<gene>
    <name evidence="5" type="ORF">G7Y89_g3905</name>
</gene>
<evidence type="ECO:0008006" key="7">
    <source>
        <dbReference type="Google" id="ProtNLM"/>
    </source>
</evidence>
<dbReference type="Gene3D" id="3.50.50.60">
    <property type="entry name" value="FAD/NAD(P)-binding domain"/>
    <property type="match status" value="1"/>
</dbReference>
<keyword evidence="3" id="KW-0503">Monooxygenase</keyword>
<comment type="similarity">
    <text evidence="1">Belongs to the paxM FAD-dependent monooxygenase family.</text>
</comment>
<feature type="region of interest" description="Disordered" evidence="4">
    <location>
        <begin position="39"/>
        <end position="75"/>
    </location>
</feature>